<keyword evidence="10" id="KW-1185">Reference proteome</keyword>
<dbReference type="InterPro" id="IPR036388">
    <property type="entry name" value="WH-like_DNA-bd_sf"/>
</dbReference>
<evidence type="ECO:0000256" key="6">
    <source>
        <dbReference type="ARBA" id="ARBA00067332"/>
    </source>
</evidence>
<sequence>MSTLPLSDLDAFATIARLRSFRAAGKLRGVSASSLSEAMRRLETHLGVRLFNRTTRSVTLTDAGERLLERLRPSLAEIETAIDAINNLRDRPVGRLRLNVPGIVARCILPDIAGRFLAAYPEITMEVSVNDAFVDVLAEGHDAGVRYEEALHQDMIAIPIGPRRQRYVGAAAPSYVARKGVPAHPRDLMDHDAVLHRFSSGRVLTWSFERDGETVTVHPTPRLVAESIDLELAAARSGLGIIFTFEDFLKDDLDRGTLVPVLADWTQEFSGPFLYYPSRRLMPAPLRAFVDFVRQDRSGEDKTRAHQLM</sequence>
<comment type="caution">
    <text evidence="9">The sequence shown here is derived from an EMBL/GenBank/DDBJ whole genome shotgun (WGS) entry which is preliminary data.</text>
</comment>
<dbReference type="InterPro" id="IPR058163">
    <property type="entry name" value="LysR-type_TF_proteobact-type"/>
</dbReference>
<dbReference type="GO" id="GO:0003700">
    <property type="term" value="F:DNA-binding transcription factor activity"/>
    <property type="evidence" value="ECO:0007669"/>
    <property type="project" value="InterPro"/>
</dbReference>
<evidence type="ECO:0000256" key="1">
    <source>
        <dbReference type="ARBA" id="ARBA00009437"/>
    </source>
</evidence>
<organism evidence="9 10">
    <name type="scientific">Rhizobium terricola</name>
    <dbReference type="NCBI Taxonomy" id="2728849"/>
    <lineage>
        <taxon>Bacteria</taxon>
        <taxon>Pseudomonadati</taxon>
        <taxon>Pseudomonadota</taxon>
        <taxon>Alphaproteobacteria</taxon>
        <taxon>Hyphomicrobiales</taxon>
        <taxon>Rhizobiaceae</taxon>
        <taxon>Rhizobium/Agrobacterium group</taxon>
        <taxon>Rhizobium</taxon>
    </lineage>
</organism>
<evidence type="ECO:0000256" key="2">
    <source>
        <dbReference type="ARBA" id="ARBA00023015"/>
    </source>
</evidence>
<dbReference type="InterPro" id="IPR005119">
    <property type="entry name" value="LysR_subst-bd"/>
</dbReference>
<protein>
    <recommendedName>
        <fullName evidence="6">HTH-type transcriptional regulator TtuA</fullName>
    </recommendedName>
    <alternativeName>
        <fullName evidence="7">Tartrate utilization transcriptional regulator</fullName>
    </alternativeName>
</protein>
<dbReference type="InterPro" id="IPR036390">
    <property type="entry name" value="WH_DNA-bd_sf"/>
</dbReference>
<dbReference type="Gene3D" id="3.40.190.290">
    <property type="match status" value="1"/>
</dbReference>
<gene>
    <name evidence="9" type="ORF">HHL25_02780</name>
</gene>
<evidence type="ECO:0000256" key="5">
    <source>
        <dbReference type="ARBA" id="ARBA00054626"/>
    </source>
</evidence>
<dbReference type="Pfam" id="PF00126">
    <property type="entry name" value="HTH_1"/>
    <property type="match status" value="1"/>
</dbReference>
<reference evidence="9 10" key="1">
    <citation type="submission" date="2020-04" db="EMBL/GenBank/DDBJ databases">
        <title>Rhizobium sp. S-51 isolated from soil.</title>
        <authorList>
            <person name="Dahal R.H."/>
        </authorList>
    </citation>
    <scope>NUCLEOTIDE SEQUENCE [LARGE SCALE GENOMIC DNA]</scope>
    <source>
        <strain evidence="9 10">S-51</strain>
    </source>
</reference>
<dbReference type="Proteomes" id="UP000541470">
    <property type="component" value="Unassembled WGS sequence"/>
</dbReference>
<dbReference type="PANTHER" id="PTHR30537:SF5">
    <property type="entry name" value="HTH-TYPE TRANSCRIPTIONAL ACTIVATOR TTDR-RELATED"/>
    <property type="match status" value="1"/>
</dbReference>
<dbReference type="FunFam" id="1.10.10.10:FF:000001">
    <property type="entry name" value="LysR family transcriptional regulator"/>
    <property type="match status" value="1"/>
</dbReference>
<dbReference type="InterPro" id="IPR000847">
    <property type="entry name" value="LysR_HTH_N"/>
</dbReference>
<dbReference type="CDD" id="cd08474">
    <property type="entry name" value="PBP2_CrgA_like_5"/>
    <property type="match status" value="1"/>
</dbReference>
<dbReference type="SUPFAM" id="SSF46785">
    <property type="entry name" value="Winged helix' DNA-binding domain"/>
    <property type="match status" value="1"/>
</dbReference>
<dbReference type="GO" id="GO:0003677">
    <property type="term" value="F:DNA binding"/>
    <property type="evidence" value="ECO:0007669"/>
    <property type="project" value="UniProtKB-KW"/>
</dbReference>
<keyword evidence="2" id="KW-0805">Transcription regulation</keyword>
<keyword evidence="4" id="KW-0804">Transcription</keyword>
<dbReference type="Gene3D" id="1.10.10.10">
    <property type="entry name" value="Winged helix-like DNA-binding domain superfamily/Winged helix DNA-binding domain"/>
    <property type="match status" value="1"/>
</dbReference>
<dbReference type="Pfam" id="PF03466">
    <property type="entry name" value="LysR_substrate"/>
    <property type="match status" value="1"/>
</dbReference>
<evidence type="ECO:0000256" key="4">
    <source>
        <dbReference type="ARBA" id="ARBA00023163"/>
    </source>
</evidence>
<comment type="similarity">
    <text evidence="1">Belongs to the LysR transcriptional regulatory family.</text>
</comment>
<comment type="function">
    <text evidence="5">Transcriptional regulator of the ttuABCDE tartrate utilization operon.</text>
</comment>
<evidence type="ECO:0000256" key="3">
    <source>
        <dbReference type="ARBA" id="ARBA00023125"/>
    </source>
</evidence>
<evidence type="ECO:0000313" key="9">
    <source>
        <dbReference type="EMBL" id="NML73044.1"/>
    </source>
</evidence>
<evidence type="ECO:0000313" key="10">
    <source>
        <dbReference type="Proteomes" id="UP000541470"/>
    </source>
</evidence>
<dbReference type="EMBL" id="JABBGK010000001">
    <property type="protein sequence ID" value="NML73044.1"/>
    <property type="molecule type" value="Genomic_DNA"/>
</dbReference>
<feature type="domain" description="HTH lysR-type" evidence="8">
    <location>
        <begin position="4"/>
        <end position="61"/>
    </location>
</feature>
<dbReference type="AlphaFoldDB" id="A0A7Y0AT56"/>
<evidence type="ECO:0000256" key="7">
    <source>
        <dbReference type="ARBA" id="ARBA00083243"/>
    </source>
</evidence>
<dbReference type="PANTHER" id="PTHR30537">
    <property type="entry name" value="HTH-TYPE TRANSCRIPTIONAL REGULATOR"/>
    <property type="match status" value="1"/>
</dbReference>
<dbReference type="PROSITE" id="PS50931">
    <property type="entry name" value="HTH_LYSR"/>
    <property type="match status" value="1"/>
</dbReference>
<dbReference type="RefSeq" id="WP_169587042.1">
    <property type="nucleotide sequence ID" value="NZ_JABBGK010000001.1"/>
</dbReference>
<dbReference type="SUPFAM" id="SSF53850">
    <property type="entry name" value="Periplasmic binding protein-like II"/>
    <property type="match status" value="1"/>
</dbReference>
<accession>A0A7Y0AT56</accession>
<keyword evidence="3" id="KW-0238">DNA-binding</keyword>
<proteinExistence type="inferred from homology"/>
<evidence type="ECO:0000259" key="8">
    <source>
        <dbReference type="PROSITE" id="PS50931"/>
    </source>
</evidence>
<name>A0A7Y0AT56_9HYPH</name>